<dbReference type="EMBL" id="CP013729">
    <property type="protein sequence ID" value="ALV07360.1"/>
    <property type="molecule type" value="Genomic_DNA"/>
</dbReference>
<evidence type="ECO:0000313" key="2">
    <source>
        <dbReference type="Proteomes" id="UP000060699"/>
    </source>
</evidence>
<dbReference type="RefSeq" id="WP_058935482.1">
    <property type="nucleotide sequence ID" value="NZ_CP013729.1"/>
</dbReference>
<dbReference type="Pfam" id="PF08892">
    <property type="entry name" value="YqcI_YcgG"/>
    <property type="match status" value="1"/>
</dbReference>
<reference evidence="1 2" key="1">
    <citation type="submission" date="2015-12" db="EMBL/GenBank/DDBJ databases">
        <title>Complete genome of Roseateles depolymerans KCTC 42856.</title>
        <authorList>
            <person name="Kim K.M."/>
        </authorList>
    </citation>
    <scope>NUCLEOTIDE SEQUENCE [LARGE SCALE GENOMIC DNA]</scope>
    <source>
        <strain evidence="1 2">KCTC 42856</strain>
    </source>
</reference>
<evidence type="ECO:0000313" key="1">
    <source>
        <dbReference type="EMBL" id="ALV07360.1"/>
    </source>
</evidence>
<sequence length="254" mass="28679">MNGLSSPLLTQTQISSASPPWWREILEDLESRLSGDSGFPCVFSKNAFKKKLIRFIFVPDAQNAAMVHLAAGLKQYVNLSRDWDGSLDTAYPLVVGFSRDAIEADSIEAYHAFGWRVLQALHALDPAPWPSQVGQDPNAADWSMCFNGMPLFVNMSHPAHQARRSRNLGRHCLFVINPRERFDIFAGNTPGGRQVRTNIRQRIERYDGQPHAPQLGFFGADSREWWQYSLLDHNGPRADQCPFLQRSSTRTPTP</sequence>
<dbReference type="Proteomes" id="UP000060699">
    <property type="component" value="Chromosome"/>
</dbReference>
<dbReference type="AlphaFoldDB" id="A0A0U3NFZ8"/>
<dbReference type="PATRIC" id="fig|76731.3.peg.2963"/>
<dbReference type="PANTHER" id="PTHR40045:SF1">
    <property type="entry name" value="YQCI_YCGG FAMILY PROTEIN"/>
    <property type="match status" value="1"/>
</dbReference>
<dbReference type="OrthoDB" id="112290at2"/>
<dbReference type="KEGG" id="rdp:RD2015_2896"/>
<proteinExistence type="predicted"/>
<name>A0A0U3NFZ8_9BURK</name>
<keyword evidence="2" id="KW-1185">Reference proteome</keyword>
<dbReference type="STRING" id="76731.RD2015_2896"/>
<organism evidence="1 2">
    <name type="scientific">Roseateles depolymerans</name>
    <dbReference type="NCBI Taxonomy" id="76731"/>
    <lineage>
        <taxon>Bacteria</taxon>
        <taxon>Pseudomonadati</taxon>
        <taxon>Pseudomonadota</taxon>
        <taxon>Betaproteobacteria</taxon>
        <taxon>Burkholderiales</taxon>
        <taxon>Sphaerotilaceae</taxon>
        <taxon>Roseateles</taxon>
    </lineage>
</organism>
<gene>
    <name evidence="1" type="ORF">RD2015_2896</name>
</gene>
<dbReference type="PANTHER" id="PTHR40045">
    <property type="entry name" value="YCGG FAMILY PROTEIN"/>
    <property type="match status" value="1"/>
</dbReference>
<protein>
    <submittedName>
        <fullName evidence="1">Putative N(Omega)-hydroxy-L-arginine synthase DcsA</fullName>
    </submittedName>
</protein>
<dbReference type="InterPro" id="IPR014988">
    <property type="entry name" value="Uncharacterised_YqcI/YcgG"/>
</dbReference>
<accession>A0A0U3NFZ8</accession>